<dbReference type="PANTHER" id="PTHR30126:SF4">
    <property type="entry name" value="LYSR FAMILY TRANSCRIPTIONAL REGULATOR"/>
    <property type="match status" value="1"/>
</dbReference>
<feature type="domain" description="HTH lysR-type" evidence="5">
    <location>
        <begin position="3"/>
        <end position="60"/>
    </location>
</feature>
<comment type="similarity">
    <text evidence="1">Belongs to the LysR transcriptional regulatory family.</text>
</comment>
<evidence type="ECO:0000313" key="6">
    <source>
        <dbReference type="EMBL" id="NMP03924.1"/>
    </source>
</evidence>
<evidence type="ECO:0000259" key="5">
    <source>
        <dbReference type="PROSITE" id="PS50931"/>
    </source>
</evidence>
<evidence type="ECO:0000313" key="7">
    <source>
        <dbReference type="Proteomes" id="UP000549590"/>
    </source>
</evidence>
<dbReference type="GO" id="GO:0000976">
    <property type="term" value="F:transcription cis-regulatory region binding"/>
    <property type="evidence" value="ECO:0007669"/>
    <property type="project" value="TreeGrafter"/>
</dbReference>
<dbReference type="PROSITE" id="PS50931">
    <property type="entry name" value="HTH_LYSR"/>
    <property type="match status" value="1"/>
</dbReference>
<gene>
    <name evidence="6" type="ORF">HHE94_14565</name>
</gene>
<name>A0AAP6Y5T3_9GAMM</name>
<proteinExistence type="inferred from homology"/>
<sequence length="293" mass="33209">MKLSLDACEVLDAIDRKGSFAAAAATLYRVPSTITYTVQKLEEDLGIIVYRREGRRAILTPAGKVLLEQGRELLKAAQNIVEVAKQVDRGWESRITIAIDTIYDINELYEVVAEFYKLNTDVEVNIIEEVLGGSWDAIIENRADLVIGAPFPDMNTQGIKFEEIKRADWQFVVGKSHPLLKYKLPLSEEDIKPYHSIVIRDSSKKLPPMTHRIFEKQTVMRVATLEQKITAQVKGLGVGFLPTHRIINQLMSEDLIPLPINKDAPVTPLFLGWRTNNKGKATRWFINKLRKSL</sequence>
<evidence type="ECO:0000256" key="1">
    <source>
        <dbReference type="ARBA" id="ARBA00009437"/>
    </source>
</evidence>
<dbReference type="RefSeq" id="WP_169044780.1">
    <property type="nucleotide sequence ID" value="NZ_JABBYB010000009.1"/>
</dbReference>
<dbReference type="Gene3D" id="1.10.10.10">
    <property type="entry name" value="Winged helix-like DNA-binding domain superfamily/Winged helix DNA-binding domain"/>
    <property type="match status" value="1"/>
</dbReference>
<dbReference type="InterPro" id="IPR000847">
    <property type="entry name" value="LysR_HTH_N"/>
</dbReference>
<comment type="caution">
    <text evidence="6">The sequence shown here is derived from an EMBL/GenBank/DDBJ whole genome shotgun (WGS) entry which is preliminary data.</text>
</comment>
<accession>A0AAP6Y5T3</accession>
<evidence type="ECO:0000256" key="2">
    <source>
        <dbReference type="ARBA" id="ARBA00023015"/>
    </source>
</evidence>
<dbReference type="Pfam" id="PF03466">
    <property type="entry name" value="LysR_substrate"/>
    <property type="match status" value="1"/>
</dbReference>
<keyword evidence="4" id="KW-0804">Transcription</keyword>
<dbReference type="Proteomes" id="UP000549590">
    <property type="component" value="Unassembled WGS sequence"/>
</dbReference>
<dbReference type="Pfam" id="PF00126">
    <property type="entry name" value="HTH_1"/>
    <property type="match status" value="1"/>
</dbReference>
<dbReference type="InterPro" id="IPR036388">
    <property type="entry name" value="WH-like_DNA-bd_sf"/>
</dbReference>
<dbReference type="SUPFAM" id="SSF46785">
    <property type="entry name" value="Winged helix' DNA-binding domain"/>
    <property type="match status" value="1"/>
</dbReference>
<keyword evidence="3" id="KW-0238">DNA-binding</keyword>
<dbReference type="SUPFAM" id="SSF53850">
    <property type="entry name" value="Periplasmic binding protein-like II"/>
    <property type="match status" value="1"/>
</dbReference>
<dbReference type="Gene3D" id="3.40.190.290">
    <property type="match status" value="1"/>
</dbReference>
<dbReference type="AlphaFoldDB" id="A0AAP6Y5T3"/>
<dbReference type="GO" id="GO:0003700">
    <property type="term" value="F:DNA-binding transcription factor activity"/>
    <property type="evidence" value="ECO:0007669"/>
    <property type="project" value="InterPro"/>
</dbReference>
<dbReference type="InterPro" id="IPR005119">
    <property type="entry name" value="LysR_subst-bd"/>
</dbReference>
<evidence type="ECO:0000256" key="4">
    <source>
        <dbReference type="ARBA" id="ARBA00023163"/>
    </source>
</evidence>
<protein>
    <submittedName>
        <fullName evidence="6">LysR family transcriptional regulator</fullName>
    </submittedName>
</protein>
<organism evidence="6 7">
    <name type="scientific">Pseudoalteromonas arctica</name>
    <dbReference type="NCBI Taxonomy" id="394751"/>
    <lineage>
        <taxon>Bacteria</taxon>
        <taxon>Pseudomonadati</taxon>
        <taxon>Pseudomonadota</taxon>
        <taxon>Gammaproteobacteria</taxon>
        <taxon>Alteromonadales</taxon>
        <taxon>Pseudoalteromonadaceae</taxon>
        <taxon>Pseudoalteromonas</taxon>
    </lineage>
</organism>
<dbReference type="PANTHER" id="PTHR30126">
    <property type="entry name" value="HTH-TYPE TRANSCRIPTIONAL REGULATOR"/>
    <property type="match status" value="1"/>
</dbReference>
<dbReference type="InterPro" id="IPR036390">
    <property type="entry name" value="WH_DNA-bd_sf"/>
</dbReference>
<evidence type="ECO:0000256" key="3">
    <source>
        <dbReference type="ARBA" id="ARBA00023125"/>
    </source>
</evidence>
<dbReference type="EMBL" id="JABBYB010000009">
    <property type="protein sequence ID" value="NMP03924.1"/>
    <property type="molecule type" value="Genomic_DNA"/>
</dbReference>
<keyword evidence="2" id="KW-0805">Transcription regulation</keyword>
<reference evidence="6 7" key="1">
    <citation type="submission" date="2020-04" db="EMBL/GenBank/DDBJ databases">
        <title>Genome sequencing and assembly of Pseudoalteromonas arctica.</title>
        <authorList>
            <person name="Cook G.M."/>
        </authorList>
    </citation>
    <scope>NUCLEOTIDE SEQUENCE [LARGE SCALE GENOMIC DNA]</scope>
    <source>
        <strain evidence="6 7">NEC-BIFX-2020_001</strain>
    </source>
</reference>